<dbReference type="AlphaFoldDB" id="A0A6N6M688"/>
<evidence type="ECO:0000256" key="8">
    <source>
        <dbReference type="PIRNR" id="PIRNR000194"/>
    </source>
</evidence>
<evidence type="ECO:0000256" key="7">
    <source>
        <dbReference type="ARBA" id="ARBA00025067"/>
    </source>
</evidence>
<dbReference type="RefSeq" id="WP_151168611.1">
    <property type="nucleotide sequence ID" value="NZ_WACR01000007.1"/>
</dbReference>
<evidence type="ECO:0000256" key="4">
    <source>
        <dbReference type="ARBA" id="ARBA00022563"/>
    </source>
</evidence>
<dbReference type="OrthoDB" id="9804315at2"/>
<evidence type="ECO:0000256" key="2">
    <source>
        <dbReference type="ARBA" id="ARBA00009539"/>
    </source>
</evidence>
<comment type="similarity">
    <text evidence="2 8">Belongs to the dihydrofolate reductase family.</text>
</comment>
<dbReference type="GO" id="GO:0046654">
    <property type="term" value="P:tetrahydrofolate biosynthetic process"/>
    <property type="evidence" value="ECO:0007669"/>
    <property type="project" value="UniProtKB-UniPathway"/>
</dbReference>
<dbReference type="Proteomes" id="UP000435357">
    <property type="component" value="Unassembled WGS sequence"/>
</dbReference>
<dbReference type="GO" id="GO:0004146">
    <property type="term" value="F:dihydrofolate reductase activity"/>
    <property type="evidence" value="ECO:0007669"/>
    <property type="project" value="UniProtKB-EC"/>
</dbReference>
<evidence type="ECO:0000313" key="10">
    <source>
        <dbReference type="EMBL" id="KAB1063800.1"/>
    </source>
</evidence>
<evidence type="ECO:0000256" key="3">
    <source>
        <dbReference type="ARBA" id="ARBA00012856"/>
    </source>
</evidence>
<keyword evidence="5 8" id="KW-0521">NADP</keyword>
<dbReference type="GO" id="GO:0070401">
    <property type="term" value="F:NADP+ binding"/>
    <property type="evidence" value="ECO:0007669"/>
    <property type="project" value="UniProtKB-ARBA"/>
</dbReference>
<evidence type="ECO:0000259" key="9">
    <source>
        <dbReference type="PROSITE" id="PS51330"/>
    </source>
</evidence>
<evidence type="ECO:0000256" key="1">
    <source>
        <dbReference type="ARBA" id="ARBA00004903"/>
    </source>
</evidence>
<accession>A0A6N6M688</accession>
<comment type="catalytic activity">
    <reaction evidence="8">
        <text>(6S)-5,6,7,8-tetrahydrofolate + NADP(+) = 7,8-dihydrofolate + NADPH + H(+)</text>
        <dbReference type="Rhea" id="RHEA:15009"/>
        <dbReference type="ChEBI" id="CHEBI:15378"/>
        <dbReference type="ChEBI" id="CHEBI:57451"/>
        <dbReference type="ChEBI" id="CHEBI:57453"/>
        <dbReference type="ChEBI" id="CHEBI:57783"/>
        <dbReference type="ChEBI" id="CHEBI:58349"/>
        <dbReference type="EC" id="1.5.1.3"/>
    </reaction>
</comment>
<evidence type="ECO:0000256" key="6">
    <source>
        <dbReference type="ARBA" id="ARBA00023002"/>
    </source>
</evidence>
<dbReference type="InterPro" id="IPR012259">
    <property type="entry name" value="DHFR"/>
</dbReference>
<evidence type="ECO:0000313" key="11">
    <source>
        <dbReference type="Proteomes" id="UP000435357"/>
    </source>
</evidence>
<organism evidence="10 11">
    <name type="scientific">Salibacter halophilus</name>
    <dbReference type="NCBI Taxonomy" id="1803916"/>
    <lineage>
        <taxon>Bacteria</taxon>
        <taxon>Pseudomonadati</taxon>
        <taxon>Bacteroidota</taxon>
        <taxon>Flavobacteriia</taxon>
        <taxon>Flavobacteriales</taxon>
        <taxon>Salibacteraceae</taxon>
        <taxon>Salibacter</taxon>
    </lineage>
</organism>
<dbReference type="GO" id="GO:0046452">
    <property type="term" value="P:dihydrofolate metabolic process"/>
    <property type="evidence" value="ECO:0007669"/>
    <property type="project" value="TreeGrafter"/>
</dbReference>
<dbReference type="InterPro" id="IPR024072">
    <property type="entry name" value="DHFR-like_dom_sf"/>
</dbReference>
<dbReference type="EC" id="1.5.1.3" evidence="3 8"/>
<dbReference type="PRINTS" id="PR00070">
    <property type="entry name" value="DHFR"/>
</dbReference>
<protein>
    <recommendedName>
        <fullName evidence="3 8">Dihydrofolate reductase</fullName>
        <ecNumber evidence="3 8">1.5.1.3</ecNumber>
    </recommendedName>
</protein>
<keyword evidence="4 8" id="KW-0554">One-carbon metabolism</keyword>
<comment type="caution">
    <text evidence="10">The sequence shown here is derived from an EMBL/GenBank/DDBJ whole genome shotgun (WGS) entry which is preliminary data.</text>
</comment>
<proteinExistence type="inferred from homology"/>
<name>A0A6N6M688_9FLAO</name>
<dbReference type="GO" id="GO:0046655">
    <property type="term" value="P:folic acid metabolic process"/>
    <property type="evidence" value="ECO:0007669"/>
    <property type="project" value="TreeGrafter"/>
</dbReference>
<dbReference type="InterPro" id="IPR001796">
    <property type="entry name" value="DHFR_dom"/>
</dbReference>
<comment type="pathway">
    <text evidence="1 8">Cofactor biosynthesis; tetrahydrofolate biosynthesis; 5,6,7,8-tetrahydrofolate from 7,8-dihydrofolate: step 1/1.</text>
</comment>
<gene>
    <name evidence="10" type="ORF">F3059_09535</name>
</gene>
<dbReference type="PANTHER" id="PTHR48069">
    <property type="entry name" value="DIHYDROFOLATE REDUCTASE"/>
    <property type="match status" value="1"/>
</dbReference>
<sequence>MAFKRVSLIVAVAENGVIGKDNDLIWYLPRDLKYFKDTTAGHTVIMGRKNWDSIPLKFRPLKGRDNVVITRDKSFRADGATVVHSLNEALETAEKAGDEEPFIIGGGQIYKMALEQNLVDRMHITRVHEKFDGDTFFPQFDEEKWKLVSKEDLDPDHRHKYSFSFCVWDKNNLSQ</sequence>
<dbReference type="Pfam" id="PF00186">
    <property type="entry name" value="DHFR_1"/>
    <property type="match status" value="1"/>
</dbReference>
<dbReference type="UniPathway" id="UPA00077">
    <property type="reaction ID" value="UER00158"/>
</dbReference>
<dbReference type="GO" id="GO:0006730">
    <property type="term" value="P:one-carbon metabolic process"/>
    <property type="evidence" value="ECO:0007669"/>
    <property type="project" value="UniProtKB-KW"/>
</dbReference>
<reference evidence="10 11" key="1">
    <citation type="submission" date="2019-09" db="EMBL/GenBank/DDBJ databases">
        <title>Genomes of Cryomorphaceae.</title>
        <authorList>
            <person name="Bowman J.P."/>
        </authorList>
    </citation>
    <scope>NUCLEOTIDE SEQUENCE [LARGE SCALE GENOMIC DNA]</scope>
    <source>
        <strain evidence="10 11">KCTC 52047</strain>
    </source>
</reference>
<dbReference type="PANTHER" id="PTHR48069:SF3">
    <property type="entry name" value="DIHYDROFOLATE REDUCTASE"/>
    <property type="match status" value="1"/>
</dbReference>
<comment type="function">
    <text evidence="7 8">Key enzyme in folate metabolism. Catalyzes an essential reaction for de novo glycine and purine synthesis, and for DNA precursor synthesis.</text>
</comment>
<dbReference type="FunFam" id="3.40.430.10:FF:000001">
    <property type="entry name" value="Dihydrofolate reductase"/>
    <property type="match status" value="1"/>
</dbReference>
<dbReference type="CDD" id="cd00209">
    <property type="entry name" value="DHFR"/>
    <property type="match status" value="1"/>
</dbReference>
<evidence type="ECO:0000256" key="5">
    <source>
        <dbReference type="ARBA" id="ARBA00022857"/>
    </source>
</evidence>
<feature type="domain" description="DHFR" evidence="9">
    <location>
        <begin position="5"/>
        <end position="170"/>
    </location>
</feature>
<keyword evidence="6 8" id="KW-0560">Oxidoreductase</keyword>
<dbReference type="PIRSF" id="PIRSF000194">
    <property type="entry name" value="DHFR"/>
    <property type="match status" value="1"/>
</dbReference>
<dbReference type="Gene3D" id="3.40.430.10">
    <property type="entry name" value="Dihydrofolate Reductase, subunit A"/>
    <property type="match status" value="1"/>
</dbReference>
<dbReference type="EMBL" id="WACR01000007">
    <property type="protein sequence ID" value="KAB1063800.1"/>
    <property type="molecule type" value="Genomic_DNA"/>
</dbReference>
<dbReference type="SUPFAM" id="SSF53597">
    <property type="entry name" value="Dihydrofolate reductase-like"/>
    <property type="match status" value="1"/>
</dbReference>
<dbReference type="PROSITE" id="PS51330">
    <property type="entry name" value="DHFR_2"/>
    <property type="match status" value="1"/>
</dbReference>
<keyword evidence="11" id="KW-1185">Reference proteome</keyword>
<dbReference type="GO" id="GO:0005829">
    <property type="term" value="C:cytosol"/>
    <property type="evidence" value="ECO:0007669"/>
    <property type="project" value="TreeGrafter"/>
</dbReference>